<reference evidence="3 4" key="1">
    <citation type="submission" date="2019-02" db="EMBL/GenBank/DDBJ databases">
        <title>Sequencing the genomes of 1000 actinobacteria strains.</title>
        <authorList>
            <person name="Klenk H.-P."/>
        </authorList>
    </citation>
    <scope>NUCLEOTIDE SEQUENCE [LARGE SCALE GENOMIC DNA]</scope>
    <source>
        <strain evidence="3 4">DSM 45162</strain>
    </source>
</reference>
<comment type="caution">
    <text evidence="3">The sequence shown here is derived from an EMBL/GenBank/DDBJ whole genome shotgun (WGS) entry which is preliminary data.</text>
</comment>
<sequence length="366" mass="37427">MRRLTLFHRPRRDDGGAIAATVAVVLGVGVLLGVGAVVIDVGRLYAEREQLQSGADAAAWAVAEVCAVTPAQCAGQTGTAGRYANTNAADGATKVTAICGTGTGLAPCPANPTNRTGCLGTAPQDARYAEVRVETKLADGSTVLPSVFARALAGGEPGTTVGGCARVAWGPPRVAQGFAVTFSLCEWDNLTGGGATLWSATGIPPASAERVVKLHDSQGNPVCPAGPAGWDQPGGFGWLDDPTASCTAIVQADGTFEGDTGNSASHPCKDALQAARQARNMVLIPVYDYVRGQGANTEYHLVGFAPFVLTGYLLSGFSAPSWLTNVHHCSGQERCLYGYFVRGLVQATGSQIGGPDLGAAVVNLVG</sequence>
<feature type="transmembrane region" description="Helical" evidence="1">
    <location>
        <begin position="16"/>
        <end position="39"/>
    </location>
</feature>
<protein>
    <submittedName>
        <fullName evidence="3">Flp pilus assembly protein TadG</fullName>
    </submittedName>
</protein>
<name>A0A4V2G7W0_9ACTN</name>
<keyword evidence="4" id="KW-1185">Reference proteome</keyword>
<dbReference type="Pfam" id="PF13400">
    <property type="entry name" value="Tad"/>
    <property type="match status" value="1"/>
</dbReference>
<dbReference type="AlphaFoldDB" id="A0A4V2G7W0"/>
<gene>
    <name evidence="3" type="ORF">EV385_6065</name>
</gene>
<keyword evidence="1" id="KW-0472">Membrane</keyword>
<dbReference type="Proteomes" id="UP000292564">
    <property type="component" value="Unassembled WGS sequence"/>
</dbReference>
<organism evidence="3 4">
    <name type="scientific">Krasilnikovia cinnamomea</name>
    <dbReference type="NCBI Taxonomy" id="349313"/>
    <lineage>
        <taxon>Bacteria</taxon>
        <taxon>Bacillati</taxon>
        <taxon>Actinomycetota</taxon>
        <taxon>Actinomycetes</taxon>
        <taxon>Micromonosporales</taxon>
        <taxon>Micromonosporaceae</taxon>
        <taxon>Krasilnikovia</taxon>
    </lineage>
</organism>
<evidence type="ECO:0000313" key="4">
    <source>
        <dbReference type="Proteomes" id="UP000292564"/>
    </source>
</evidence>
<proteinExistence type="predicted"/>
<keyword evidence="1" id="KW-1133">Transmembrane helix</keyword>
<evidence type="ECO:0000259" key="2">
    <source>
        <dbReference type="Pfam" id="PF13400"/>
    </source>
</evidence>
<feature type="domain" description="Putative Flp pilus-assembly TadG-like N-terminal" evidence="2">
    <location>
        <begin position="19"/>
        <end position="63"/>
    </location>
</feature>
<dbReference type="EMBL" id="SHKY01000001">
    <property type="protein sequence ID" value="RZU54126.1"/>
    <property type="molecule type" value="Genomic_DNA"/>
</dbReference>
<dbReference type="InterPro" id="IPR028087">
    <property type="entry name" value="Tad_N"/>
</dbReference>
<keyword evidence="1" id="KW-0812">Transmembrane</keyword>
<evidence type="ECO:0000313" key="3">
    <source>
        <dbReference type="EMBL" id="RZU54126.1"/>
    </source>
</evidence>
<evidence type="ECO:0000256" key="1">
    <source>
        <dbReference type="SAM" id="Phobius"/>
    </source>
</evidence>
<dbReference type="RefSeq" id="WP_130512526.1">
    <property type="nucleotide sequence ID" value="NZ_SHKY01000001.1"/>
</dbReference>
<accession>A0A4V2G7W0</accession>
<dbReference type="OrthoDB" id="5187898at2"/>